<comment type="caution">
    <text evidence="2">The sequence shown here is derived from an EMBL/GenBank/DDBJ whole genome shotgun (WGS) entry which is preliminary data.</text>
</comment>
<feature type="region of interest" description="Disordered" evidence="1">
    <location>
        <begin position="1"/>
        <end position="23"/>
    </location>
</feature>
<dbReference type="Proteomes" id="UP000314294">
    <property type="component" value="Unassembled WGS sequence"/>
</dbReference>
<evidence type="ECO:0000256" key="1">
    <source>
        <dbReference type="SAM" id="MobiDB-lite"/>
    </source>
</evidence>
<dbReference type="AlphaFoldDB" id="A0A4Z2ETB0"/>
<reference evidence="2 3" key="1">
    <citation type="submission" date="2019-03" db="EMBL/GenBank/DDBJ databases">
        <title>First draft genome of Liparis tanakae, snailfish: a comprehensive survey of snailfish specific genes.</title>
        <authorList>
            <person name="Kim W."/>
            <person name="Song I."/>
            <person name="Jeong J.-H."/>
            <person name="Kim D."/>
            <person name="Kim S."/>
            <person name="Ryu S."/>
            <person name="Song J.Y."/>
            <person name="Lee S.K."/>
        </authorList>
    </citation>
    <scope>NUCLEOTIDE SEQUENCE [LARGE SCALE GENOMIC DNA]</scope>
    <source>
        <tissue evidence="2">Muscle</tissue>
    </source>
</reference>
<name>A0A4Z2ETB0_9TELE</name>
<accession>A0A4Z2ETB0</accession>
<sequence>MTNAAPVHGGGAGASRPGPVPGEGLITVNRAAASNGTNEVAYCGLPGDGGAGGCGRPLSSTPSGRFSGAAAVTHIRR</sequence>
<organism evidence="2 3">
    <name type="scientific">Liparis tanakae</name>
    <name type="common">Tanaka's snailfish</name>
    <dbReference type="NCBI Taxonomy" id="230148"/>
    <lineage>
        <taxon>Eukaryota</taxon>
        <taxon>Metazoa</taxon>
        <taxon>Chordata</taxon>
        <taxon>Craniata</taxon>
        <taxon>Vertebrata</taxon>
        <taxon>Euteleostomi</taxon>
        <taxon>Actinopterygii</taxon>
        <taxon>Neopterygii</taxon>
        <taxon>Teleostei</taxon>
        <taxon>Neoteleostei</taxon>
        <taxon>Acanthomorphata</taxon>
        <taxon>Eupercaria</taxon>
        <taxon>Perciformes</taxon>
        <taxon>Cottioidei</taxon>
        <taxon>Cottales</taxon>
        <taxon>Liparidae</taxon>
        <taxon>Liparis</taxon>
    </lineage>
</organism>
<feature type="region of interest" description="Disordered" evidence="1">
    <location>
        <begin position="54"/>
        <end position="77"/>
    </location>
</feature>
<proteinExistence type="predicted"/>
<evidence type="ECO:0000313" key="3">
    <source>
        <dbReference type="Proteomes" id="UP000314294"/>
    </source>
</evidence>
<evidence type="ECO:0000313" key="2">
    <source>
        <dbReference type="EMBL" id="TNN32146.1"/>
    </source>
</evidence>
<gene>
    <name evidence="2" type="ORF">EYF80_057694</name>
</gene>
<keyword evidence="3" id="KW-1185">Reference proteome</keyword>
<protein>
    <submittedName>
        <fullName evidence="2">Uncharacterized protein</fullName>
    </submittedName>
</protein>
<dbReference type="EMBL" id="SRLO01002891">
    <property type="protein sequence ID" value="TNN32146.1"/>
    <property type="molecule type" value="Genomic_DNA"/>
</dbReference>